<keyword evidence="5" id="KW-0472">Membrane</keyword>
<dbReference type="PANTHER" id="PTHR36115:SF4">
    <property type="entry name" value="MEMBRANE PROTEIN"/>
    <property type="match status" value="1"/>
</dbReference>
<accession>A0ABY4LYF3</accession>
<evidence type="ECO:0000313" key="7">
    <source>
        <dbReference type="EMBL" id="UPZ16646.1"/>
    </source>
</evidence>
<dbReference type="Proteomes" id="UP000829998">
    <property type="component" value="Chromosome"/>
</dbReference>
<protein>
    <submittedName>
        <fullName evidence="7">RDD family protein</fullName>
    </submittedName>
</protein>
<dbReference type="Pfam" id="PF06271">
    <property type="entry name" value="RDD"/>
    <property type="match status" value="1"/>
</dbReference>
<name>A0ABY4LYF3_9FLAO</name>
<dbReference type="PANTHER" id="PTHR36115">
    <property type="entry name" value="PROLINE-RICH ANTIGEN HOMOLOG-RELATED"/>
    <property type="match status" value="1"/>
</dbReference>
<reference evidence="7 8" key="1">
    <citation type="submission" date="2022-04" db="EMBL/GenBank/DDBJ databases">
        <authorList>
            <person name="Ra J.-S."/>
            <person name="Kim S.-B."/>
        </authorList>
    </citation>
    <scope>NUCLEOTIDE SEQUENCE [LARGE SCALE GENOMIC DNA]</scope>
    <source>
        <strain evidence="7 8">MMS21-Er5</strain>
    </source>
</reference>
<keyword evidence="2" id="KW-1003">Cell membrane</keyword>
<dbReference type="EMBL" id="CP096829">
    <property type="protein sequence ID" value="UPZ16646.1"/>
    <property type="molecule type" value="Genomic_DNA"/>
</dbReference>
<evidence type="ECO:0000256" key="4">
    <source>
        <dbReference type="ARBA" id="ARBA00022989"/>
    </source>
</evidence>
<evidence type="ECO:0000313" key="8">
    <source>
        <dbReference type="Proteomes" id="UP000829998"/>
    </source>
</evidence>
<evidence type="ECO:0000256" key="5">
    <source>
        <dbReference type="ARBA" id="ARBA00023136"/>
    </source>
</evidence>
<proteinExistence type="predicted"/>
<gene>
    <name evidence="7" type="ORF">M0M44_04725</name>
</gene>
<comment type="subcellular location">
    <subcellularLocation>
        <location evidence="1">Cell membrane</location>
        <topology evidence="1">Multi-pass membrane protein</topology>
    </subcellularLocation>
</comment>
<dbReference type="InterPro" id="IPR010432">
    <property type="entry name" value="RDD"/>
</dbReference>
<sequence length="79" mass="9338">MTVWVIYFFLMEVLFKTTLGKRMMSIKTVSDNKEEPVTIVRYFLRSLVKCIPMINIILLFNKNHKGLHDYIASTVVIER</sequence>
<evidence type="ECO:0000256" key="3">
    <source>
        <dbReference type="ARBA" id="ARBA00022692"/>
    </source>
</evidence>
<keyword evidence="8" id="KW-1185">Reference proteome</keyword>
<keyword evidence="4" id="KW-1133">Transmembrane helix</keyword>
<keyword evidence="3" id="KW-0812">Transmembrane</keyword>
<evidence type="ECO:0000256" key="1">
    <source>
        <dbReference type="ARBA" id="ARBA00004651"/>
    </source>
</evidence>
<evidence type="ECO:0000259" key="6">
    <source>
        <dbReference type="Pfam" id="PF06271"/>
    </source>
</evidence>
<dbReference type="InterPro" id="IPR051791">
    <property type="entry name" value="Pra-immunoreactive"/>
</dbReference>
<organism evidence="7 8">
    <name type="scientific">Flavobacterium humidisoli</name>
    <dbReference type="NCBI Taxonomy" id="2937442"/>
    <lineage>
        <taxon>Bacteria</taxon>
        <taxon>Pseudomonadati</taxon>
        <taxon>Bacteroidota</taxon>
        <taxon>Flavobacteriia</taxon>
        <taxon>Flavobacteriales</taxon>
        <taxon>Flavobacteriaceae</taxon>
        <taxon>Flavobacterium</taxon>
    </lineage>
</organism>
<feature type="domain" description="RDD" evidence="6">
    <location>
        <begin position="2"/>
        <end position="72"/>
    </location>
</feature>
<evidence type="ECO:0000256" key="2">
    <source>
        <dbReference type="ARBA" id="ARBA00022475"/>
    </source>
</evidence>